<evidence type="ECO:0000313" key="2">
    <source>
        <dbReference type="Proteomes" id="UP000541444"/>
    </source>
</evidence>
<protein>
    <submittedName>
        <fullName evidence="1">Uncharacterized protein</fullName>
    </submittedName>
</protein>
<reference evidence="1 2" key="1">
    <citation type="journal article" date="2020" name="IScience">
        <title>Genome Sequencing of the Endangered Kingdonia uniflora (Circaeasteraceae, Ranunculales) Reveals Potential Mechanisms of Evolutionary Specialization.</title>
        <authorList>
            <person name="Sun Y."/>
            <person name="Deng T."/>
            <person name="Zhang A."/>
            <person name="Moore M.J."/>
            <person name="Landis J.B."/>
            <person name="Lin N."/>
            <person name="Zhang H."/>
            <person name="Zhang X."/>
            <person name="Huang J."/>
            <person name="Zhang X."/>
            <person name="Sun H."/>
            <person name="Wang H."/>
        </authorList>
    </citation>
    <scope>NUCLEOTIDE SEQUENCE [LARGE SCALE GENOMIC DNA]</scope>
    <source>
        <strain evidence="1">TB1705</strain>
        <tissue evidence="1">Leaf</tissue>
    </source>
</reference>
<feature type="non-terminal residue" evidence="1">
    <location>
        <position position="88"/>
    </location>
</feature>
<dbReference type="AlphaFoldDB" id="A0A7J7N5H6"/>
<dbReference type="Proteomes" id="UP000541444">
    <property type="component" value="Unassembled WGS sequence"/>
</dbReference>
<evidence type="ECO:0000313" key="1">
    <source>
        <dbReference type="EMBL" id="KAF6162294.1"/>
    </source>
</evidence>
<sequence length="88" mass="10760">FWESRSNNFGSRSNEFGHLAYWEFCSNDLRSRSNESREKLKHYLSENFFPLFSLFLWQKIIFEIAQYPLSERQFDINQNLKILRLMLS</sequence>
<keyword evidence="2" id="KW-1185">Reference proteome</keyword>
<comment type="caution">
    <text evidence="1">The sequence shown here is derived from an EMBL/GenBank/DDBJ whole genome shotgun (WGS) entry which is preliminary data.</text>
</comment>
<accession>A0A7J7N5H6</accession>
<organism evidence="1 2">
    <name type="scientific">Kingdonia uniflora</name>
    <dbReference type="NCBI Taxonomy" id="39325"/>
    <lineage>
        <taxon>Eukaryota</taxon>
        <taxon>Viridiplantae</taxon>
        <taxon>Streptophyta</taxon>
        <taxon>Embryophyta</taxon>
        <taxon>Tracheophyta</taxon>
        <taxon>Spermatophyta</taxon>
        <taxon>Magnoliopsida</taxon>
        <taxon>Ranunculales</taxon>
        <taxon>Circaeasteraceae</taxon>
        <taxon>Kingdonia</taxon>
    </lineage>
</organism>
<dbReference type="EMBL" id="JACGCM010001055">
    <property type="protein sequence ID" value="KAF6162294.1"/>
    <property type="molecule type" value="Genomic_DNA"/>
</dbReference>
<proteinExistence type="predicted"/>
<gene>
    <name evidence="1" type="ORF">GIB67_008423</name>
</gene>
<name>A0A7J7N5H6_9MAGN</name>